<keyword evidence="1" id="KW-0808">Transferase</keyword>
<dbReference type="EMBL" id="VDFR01000096">
    <property type="protein sequence ID" value="TNC42404.1"/>
    <property type="molecule type" value="Genomic_DNA"/>
</dbReference>
<evidence type="ECO:0000256" key="1">
    <source>
        <dbReference type="ARBA" id="ARBA00022679"/>
    </source>
</evidence>
<dbReference type="SMART" id="SM01012">
    <property type="entry name" value="ANTAR"/>
    <property type="match status" value="1"/>
</dbReference>
<name>A0A5C4MKV4_9ACTN</name>
<dbReference type="SUPFAM" id="SSF55781">
    <property type="entry name" value="GAF domain-like"/>
    <property type="match status" value="1"/>
</dbReference>
<dbReference type="InterPro" id="IPR003018">
    <property type="entry name" value="GAF"/>
</dbReference>
<dbReference type="RefSeq" id="WP_139106546.1">
    <property type="nucleotide sequence ID" value="NZ_VDFR01000096.1"/>
</dbReference>
<dbReference type="Gene3D" id="3.30.450.40">
    <property type="match status" value="1"/>
</dbReference>
<dbReference type="InterPro" id="IPR036388">
    <property type="entry name" value="WH-like_DNA-bd_sf"/>
</dbReference>
<dbReference type="AlphaFoldDB" id="A0A5C4MKV4"/>
<accession>A0A5C4MKV4</accession>
<evidence type="ECO:0000256" key="3">
    <source>
        <dbReference type="ARBA" id="ARBA00023015"/>
    </source>
</evidence>
<dbReference type="InterPro" id="IPR011006">
    <property type="entry name" value="CheY-like_superfamily"/>
</dbReference>
<dbReference type="OrthoDB" id="7466251at2"/>
<dbReference type="GO" id="GO:0016301">
    <property type="term" value="F:kinase activity"/>
    <property type="evidence" value="ECO:0007669"/>
    <property type="project" value="UniProtKB-KW"/>
</dbReference>
<dbReference type="SUPFAM" id="SSF52172">
    <property type="entry name" value="CheY-like"/>
    <property type="match status" value="1"/>
</dbReference>
<evidence type="ECO:0000259" key="6">
    <source>
        <dbReference type="PROSITE" id="PS50921"/>
    </source>
</evidence>
<evidence type="ECO:0000313" key="8">
    <source>
        <dbReference type="EMBL" id="TNC42404.1"/>
    </source>
</evidence>
<reference evidence="8 9" key="1">
    <citation type="submission" date="2019-05" db="EMBL/GenBank/DDBJ databases">
        <title>Mumia sp. nov., isolated from the intestinal contents of plateau pika (Ochotona curzoniae) in the Qinghai-Tibet plateau of China.</title>
        <authorList>
            <person name="Tian Z."/>
        </authorList>
    </citation>
    <scope>NUCLEOTIDE SEQUENCE [LARGE SCALE GENOMIC DNA]</scope>
    <source>
        <strain evidence="9">527</strain>
        <strain evidence="8">Z527</strain>
    </source>
</reference>
<organism evidence="8 9">
    <name type="scientific">Mumia zhuanghuii</name>
    <dbReference type="NCBI Taxonomy" id="2585211"/>
    <lineage>
        <taxon>Bacteria</taxon>
        <taxon>Bacillati</taxon>
        <taxon>Actinomycetota</taxon>
        <taxon>Actinomycetes</taxon>
        <taxon>Propionibacteriales</taxon>
        <taxon>Nocardioidaceae</taxon>
        <taxon>Mumia</taxon>
    </lineage>
</organism>
<keyword evidence="3" id="KW-0805">Transcription regulation</keyword>
<evidence type="ECO:0000256" key="4">
    <source>
        <dbReference type="ARBA" id="ARBA00023163"/>
    </source>
</evidence>
<gene>
    <name evidence="8" type="ORF">FHE65_21005</name>
    <name evidence="7" type="ORF">FHE65_26190</name>
</gene>
<feature type="region of interest" description="Disordered" evidence="5">
    <location>
        <begin position="1"/>
        <end position="29"/>
    </location>
</feature>
<dbReference type="PROSITE" id="PS50921">
    <property type="entry name" value="ANTAR"/>
    <property type="match status" value="1"/>
</dbReference>
<evidence type="ECO:0000313" key="9">
    <source>
        <dbReference type="Proteomes" id="UP000306740"/>
    </source>
</evidence>
<comment type="caution">
    <text evidence="8">The sequence shown here is derived from an EMBL/GenBank/DDBJ whole genome shotgun (WGS) entry which is preliminary data.</text>
</comment>
<dbReference type="Pfam" id="PF13185">
    <property type="entry name" value="GAF_2"/>
    <property type="match status" value="1"/>
</dbReference>
<evidence type="ECO:0000256" key="5">
    <source>
        <dbReference type="SAM" id="MobiDB-lite"/>
    </source>
</evidence>
<feature type="domain" description="ANTAR" evidence="6">
    <location>
        <begin position="245"/>
        <end position="306"/>
    </location>
</feature>
<evidence type="ECO:0000256" key="2">
    <source>
        <dbReference type="ARBA" id="ARBA00022777"/>
    </source>
</evidence>
<dbReference type="Pfam" id="PF03861">
    <property type="entry name" value="ANTAR"/>
    <property type="match status" value="1"/>
</dbReference>
<dbReference type="EMBL" id="VDFR01000137">
    <property type="protein sequence ID" value="TNC36443.1"/>
    <property type="molecule type" value="Genomic_DNA"/>
</dbReference>
<keyword evidence="4" id="KW-0804">Transcription</keyword>
<proteinExistence type="predicted"/>
<evidence type="ECO:0000313" key="7">
    <source>
        <dbReference type="EMBL" id="TNC36443.1"/>
    </source>
</evidence>
<dbReference type="Gene3D" id="1.10.10.10">
    <property type="entry name" value="Winged helix-like DNA-binding domain superfamily/Winged helix DNA-binding domain"/>
    <property type="match status" value="1"/>
</dbReference>
<keyword evidence="2" id="KW-0418">Kinase</keyword>
<dbReference type="InterPro" id="IPR005561">
    <property type="entry name" value="ANTAR"/>
</dbReference>
<dbReference type="GO" id="GO:0003723">
    <property type="term" value="F:RNA binding"/>
    <property type="evidence" value="ECO:0007669"/>
    <property type="project" value="InterPro"/>
</dbReference>
<dbReference type="Proteomes" id="UP000306740">
    <property type="component" value="Unassembled WGS sequence"/>
</dbReference>
<dbReference type="SMART" id="SM00065">
    <property type="entry name" value="GAF"/>
    <property type="match status" value="1"/>
</dbReference>
<protein>
    <submittedName>
        <fullName evidence="8">GAF and ANTAR domain-containing protein</fullName>
    </submittedName>
</protein>
<dbReference type="InterPro" id="IPR029016">
    <property type="entry name" value="GAF-like_dom_sf"/>
</dbReference>
<sequence>MRTSGALSGRFPTDLDVKQGGGGPDMDGRARRCLDGHDLRRPRNPGHSAVVRLHVPEINAVIPVERWEFLAWRVGVPSGHEGGGMNAGPLKVAQALTDAACAIDQPRTLEATLDAIVEAARATVPGFDHVGISVTHRGGRIETLAGTGQIVWDLDTLQYDLGQGPCVDAIREFPVVAVEHAADDPRWPDYMPAAVKSGVRAQLGVRLFNDEDTLGGLNLYSLGSETIDPGAAELAALFASHATIALGRARQEENLNEALVTRKVIGQAIGIVSERYKISEDQAFHFLVRASSTSNTKLRGVAQQIVDTTNRDYEQGRDAGE</sequence>